<feature type="transmembrane region" description="Helical" evidence="7">
    <location>
        <begin position="533"/>
        <end position="552"/>
    </location>
</feature>
<protein>
    <submittedName>
        <fullName evidence="8">Transporter</fullName>
    </submittedName>
</protein>
<feature type="transmembrane region" description="Helical" evidence="7">
    <location>
        <begin position="430"/>
        <end position="451"/>
    </location>
</feature>
<dbReference type="Pfam" id="PF00474">
    <property type="entry name" value="SSF"/>
    <property type="match status" value="1"/>
</dbReference>
<organism evidence="8 9">
    <name type="scientific">Coraliomargarita sinensis</name>
    <dbReference type="NCBI Taxonomy" id="2174842"/>
    <lineage>
        <taxon>Bacteria</taxon>
        <taxon>Pseudomonadati</taxon>
        <taxon>Verrucomicrobiota</taxon>
        <taxon>Opitutia</taxon>
        <taxon>Puniceicoccales</taxon>
        <taxon>Coraliomargaritaceae</taxon>
        <taxon>Coraliomargarita</taxon>
    </lineage>
</organism>
<dbReference type="Gene3D" id="1.20.1730.10">
    <property type="entry name" value="Sodium/glucose cotransporter"/>
    <property type="match status" value="1"/>
</dbReference>
<dbReference type="GO" id="GO:0005412">
    <property type="term" value="F:D-glucose:sodium symporter activity"/>
    <property type="evidence" value="ECO:0007669"/>
    <property type="project" value="TreeGrafter"/>
</dbReference>
<feature type="transmembrane region" description="Helical" evidence="7">
    <location>
        <begin position="558"/>
        <end position="577"/>
    </location>
</feature>
<dbReference type="GO" id="GO:0005886">
    <property type="term" value="C:plasma membrane"/>
    <property type="evidence" value="ECO:0007669"/>
    <property type="project" value="TreeGrafter"/>
</dbReference>
<sequence length="591" mass="64837">MITAADYTVIALYFIFILAAGVLFRKFLSNTSDYFRGGGKMFWWMTGSSAFMTQFSAWTFIGAASKAYVDGPIILTIFVANAVGFFINYLLLAPMLRQTRVVTAIESIRLRLGKGNEQFYTWMNIPIGLIYAAIWLNAVGKFFTQAFPGFELVPTIIALGLVVMLVSVVGGSWAVSATDFIQLTLLMLVTIVTAAFSLHAVGGPGELIAQIPHESAFGNDVTLPALAVFWMLTVLLKQIISTNSMTNANRYLNARDSSHARKAALLASILFLVGSVIWFIPPMAASIIYPDIAGMVSPDFANPSELSYVVMAQNILPNGMIGLFIVGMFAATMSSMDTGLNKNAGYFIVNFYKPVLRKNSSEKEQFWAGNIASLVMGLAVIGIALYLEVLANQGEGKGLFEIMLSFGAIVAVPIAVPIILCLFIRNTPDWAGWSCALVGIVTAVLINHVFTAPWFEGLIGHDLSGREESDYLYIITVVLNVVLVSGWFFFTRLFYRGYSKERQTEVDRFWSDLHRPVEADEMTSELDGPQCRIIGWMAGIFGGFMTLLMVIIPNDLAGRSAFFFCSAVLLGVSFLLLRSAKRADARHASIK</sequence>
<dbReference type="OrthoDB" id="9789704at2"/>
<gene>
    <name evidence="8" type="ORF">DDZ13_11025</name>
</gene>
<feature type="transmembrane region" description="Helical" evidence="7">
    <location>
        <begin position="471"/>
        <end position="495"/>
    </location>
</feature>
<evidence type="ECO:0000313" key="9">
    <source>
        <dbReference type="Proteomes" id="UP000247099"/>
    </source>
</evidence>
<evidence type="ECO:0000313" key="8">
    <source>
        <dbReference type="EMBL" id="PXA03510.1"/>
    </source>
</evidence>
<evidence type="ECO:0000256" key="6">
    <source>
        <dbReference type="RuleBase" id="RU362091"/>
    </source>
</evidence>
<dbReference type="PROSITE" id="PS50283">
    <property type="entry name" value="NA_SOLUT_SYMP_3"/>
    <property type="match status" value="1"/>
</dbReference>
<comment type="caution">
    <text evidence="8">The sequence shown here is derived from an EMBL/GenBank/DDBJ whole genome shotgun (WGS) entry which is preliminary data.</text>
</comment>
<feature type="transmembrane region" description="Helical" evidence="7">
    <location>
        <begin position="263"/>
        <end position="288"/>
    </location>
</feature>
<dbReference type="EMBL" id="QHJQ01000008">
    <property type="protein sequence ID" value="PXA03510.1"/>
    <property type="molecule type" value="Genomic_DNA"/>
</dbReference>
<accession>A0A317ZE94</accession>
<feature type="transmembrane region" description="Helical" evidence="7">
    <location>
        <begin position="152"/>
        <end position="173"/>
    </location>
</feature>
<dbReference type="InParanoid" id="A0A317ZE94"/>
<feature type="transmembrane region" description="Helical" evidence="7">
    <location>
        <begin position="221"/>
        <end position="242"/>
    </location>
</feature>
<keyword evidence="9" id="KW-1185">Reference proteome</keyword>
<name>A0A317ZE94_9BACT</name>
<keyword evidence="5 7" id="KW-0472">Membrane</keyword>
<dbReference type="PANTHER" id="PTHR11819:SF195">
    <property type="entry name" value="SODIUM_GLUCOSE COTRANSPORTER 4"/>
    <property type="match status" value="1"/>
</dbReference>
<evidence type="ECO:0000256" key="3">
    <source>
        <dbReference type="ARBA" id="ARBA00022692"/>
    </source>
</evidence>
<feature type="transmembrane region" description="Helical" evidence="7">
    <location>
        <begin position="366"/>
        <end position="387"/>
    </location>
</feature>
<dbReference type="RefSeq" id="WP_110131510.1">
    <property type="nucleotide sequence ID" value="NZ_QHJQ01000008.1"/>
</dbReference>
<dbReference type="PANTHER" id="PTHR11819">
    <property type="entry name" value="SOLUTE CARRIER FAMILY 5"/>
    <property type="match status" value="1"/>
</dbReference>
<feature type="transmembrane region" description="Helical" evidence="7">
    <location>
        <begin position="399"/>
        <end position="423"/>
    </location>
</feature>
<dbReference type="AlphaFoldDB" id="A0A317ZE94"/>
<evidence type="ECO:0000256" key="2">
    <source>
        <dbReference type="ARBA" id="ARBA00006434"/>
    </source>
</evidence>
<dbReference type="InterPro" id="IPR038377">
    <property type="entry name" value="Na/Glc_symporter_sf"/>
</dbReference>
<keyword evidence="4 7" id="KW-1133">Transmembrane helix</keyword>
<keyword evidence="3 7" id="KW-0812">Transmembrane</keyword>
<evidence type="ECO:0000256" key="1">
    <source>
        <dbReference type="ARBA" id="ARBA00004141"/>
    </source>
</evidence>
<feature type="transmembrane region" description="Helical" evidence="7">
    <location>
        <begin position="6"/>
        <end position="29"/>
    </location>
</feature>
<reference evidence="8 9" key="1">
    <citation type="submission" date="2018-05" db="EMBL/GenBank/DDBJ databases">
        <title>Coraliomargarita sinensis sp. nov., isolated from a marine solar saltern.</title>
        <authorList>
            <person name="Zhou L.Y."/>
        </authorList>
    </citation>
    <scope>NUCLEOTIDE SEQUENCE [LARGE SCALE GENOMIC DNA]</scope>
    <source>
        <strain evidence="8 9">WN38</strain>
    </source>
</reference>
<feature type="transmembrane region" description="Helical" evidence="7">
    <location>
        <begin position="73"/>
        <end position="92"/>
    </location>
</feature>
<feature type="transmembrane region" description="Helical" evidence="7">
    <location>
        <begin position="308"/>
        <end position="332"/>
    </location>
</feature>
<proteinExistence type="inferred from homology"/>
<comment type="similarity">
    <text evidence="2 6">Belongs to the sodium:solute symporter (SSF) (TC 2.A.21) family.</text>
</comment>
<dbReference type="InterPro" id="IPR001734">
    <property type="entry name" value="Na/solute_symporter"/>
</dbReference>
<dbReference type="Proteomes" id="UP000247099">
    <property type="component" value="Unassembled WGS sequence"/>
</dbReference>
<comment type="subcellular location">
    <subcellularLocation>
        <location evidence="1">Membrane</location>
        <topology evidence="1">Multi-pass membrane protein</topology>
    </subcellularLocation>
</comment>
<evidence type="ECO:0000256" key="5">
    <source>
        <dbReference type="ARBA" id="ARBA00023136"/>
    </source>
</evidence>
<evidence type="ECO:0000256" key="7">
    <source>
        <dbReference type="SAM" id="Phobius"/>
    </source>
</evidence>
<feature type="transmembrane region" description="Helical" evidence="7">
    <location>
        <begin position="41"/>
        <end position="61"/>
    </location>
</feature>
<feature type="transmembrane region" description="Helical" evidence="7">
    <location>
        <begin position="180"/>
        <end position="201"/>
    </location>
</feature>
<feature type="transmembrane region" description="Helical" evidence="7">
    <location>
        <begin position="119"/>
        <end position="140"/>
    </location>
</feature>
<evidence type="ECO:0000256" key="4">
    <source>
        <dbReference type="ARBA" id="ARBA00022989"/>
    </source>
</evidence>